<dbReference type="GO" id="GO:0006231">
    <property type="term" value="P:dTMP biosynthetic process"/>
    <property type="evidence" value="ECO:0007669"/>
    <property type="project" value="InterPro"/>
</dbReference>
<reference evidence="1" key="1">
    <citation type="journal article" date="2020" name="Nature">
        <title>Giant virus diversity and host interactions through global metagenomics.</title>
        <authorList>
            <person name="Schulz F."/>
            <person name="Roux S."/>
            <person name="Paez-Espino D."/>
            <person name="Jungbluth S."/>
            <person name="Walsh D.A."/>
            <person name="Denef V.J."/>
            <person name="McMahon K.D."/>
            <person name="Konstantinidis K.T."/>
            <person name="Eloe-Fadrosh E.A."/>
            <person name="Kyrpides N.C."/>
            <person name="Woyke T."/>
        </authorList>
    </citation>
    <scope>NUCLEOTIDE SEQUENCE</scope>
    <source>
        <strain evidence="1">GVMAG-S-1014582-52</strain>
    </source>
</reference>
<dbReference type="GO" id="GO:0070402">
    <property type="term" value="F:NADPH binding"/>
    <property type="evidence" value="ECO:0007669"/>
    <property type="project" value="TreeGrafter"/>
</dbReference>
<evidence type="ECO:0008006" key="2">
    <source>
        <dbReference type="Google" id="ProtNLM"/>
    </source>
</evidence>
<dbReference type="GO" id="GO:0050797">
    <property type="term" value="F:thymidylate synthase (FAD) activity"/>
    <property type="evidence" value="ECO:0007669"/>
    <property type="project" value="InterPro"/>
</dbReference>
<dbReference type="EMBL" id="MN740556">
    <property type="protein sequence ID" value="QHU33326.1"/>
    <property type="molecule type" value="Genomic_DNA"/>
</dbReference>
<dbReference type="PANTHER" id="PTHR34934">
    <property type="entry name" value="FLAVIN-DEPENDENT THYMIDYLATE SYNTHASE"/>
    <property type="match status" value="1"/>
</dbReference>
<dbReference type="HAMAP" id="MF_01408">
    <property type="entry name" value="ThyX"/>
    <property type="match status" value="1"/>
</dbReference>
<dbReference type="PROSITE" id="PS51331">
    <property type="entry name" value="THYX"/>
    <property type="match status" value="1"/>
</dbReference>
<dbReference type="GO" id="GO:0004799">
    <property type="term" value="F:thymidylate synthase activity"/>
    <property type="evidence" value="ECO:0007669"/>
    <property type="project" value="TreeGrafter"/>
</dbReference>
<sequence length="292" mass="34634">METKRPTVLELEKLFDDPIKILDHGFILVSDYMGNDNSVVQAARVSYGRDMEKKDGKGLINYLMKHKHTSPFEMCEIKFCIQAPIFVVRQWFRHRTANINEYSARYSILSKEFYLPSIENINAQSKMNHQGRGEKLAENECNKILDILREDSLKCYDYYEKMLNYDDKGEKINSEFDGVARELARIGLTLNYYTRFYWKIDCHNLMHFLELRCDSHAQFEIREYANAMLNIFKIWMPLSYDAFVNYRKNAITLSEKQLELIKNITNGKTIDYNKLLNRREFDELIDIFGLKT</sequence>
<dbReference type="GO" id="GO:0050660">
    <property type="term" value="F:flavin adenine dinucleotide binding"/>
    <property type="evidence" value="ECO:0007669"/>
    <property type="project" value="InterPro"/>
</dbReference>
<name>A0A6C0LR09_9ZZZZ</name>
<dbReference type="CDD" id="cd20175">
    <property type="entry name" value="ThyX"/>
    <property type="match status" value="1"/>
</dbReference>
<dbReference type="InterPro" id="IPR036098">
    <property type="entry name" value="Thymidylate_synthase_ThyX_sf"/>
</dbReference>
<dbReference type="Gene3D" id="3.30.1360.170">
    <property type="match status" value="1"/>
</dbReference>
<organism evidence="1">
    <name type="scientific">viral metagenome</name>
    <dbReference type="NCBI Taxonomy" id="1070528"/>
    <lineage>
        <taxon>unclassified sequences</taxon>
        <taxon>metagenomes</taxon>
        <taxon>organismal metagenomes</taxon>
    </lineage>
</organism>
<dbReference type="PANTHER" id="PTHR34934:SF1">
    <property type="entry name" value="FLAVIN-DEPENDENT THYMIDYLATE SYNTHASE"/>
    <property type="match status" value="1"/>
</dbReference>
<dbReference type="SUPFAM" id="SSF69796">
    <property type="entry name" value="Thymidylate synthase-complementing protein Thy1"/>
    <property type="match status" value="1"/>
</dbReference>
<evidence type="ECO:0000313" key="1">
    <source>
        <dbReference type="EMBL" id="QHU33326.1"/>
    </source>
</evidence>
<dbReference type="Pfam" id="PF02511">
    <property type="entry name" value="Thy1"/>
    <property type="match status" value="1"/>
</dbReference>
<dbReference type="InterPro" id="IPR003669">
    <property type="entry name" value="Thymidylate_synthase_ThyX"/>
</dbReference>
<dbReference type="NCBIfam" id="TIGR02170">
    <property type="entry name" value="thyX"/>
    <property type="match status" value="1"/>
</dbReference>
<dbReference type="AlphaFoldDB" id="A0A6C0LR09"/>
<protein>
    <recommendedName>
        <fullName evidence="2">Thymidylate synthase</fullName>
    </recommendedName>
</protein>
<proteinExistence type="inferred from homology"/>
<accession>A0A6C0LR09</accession>